<proteinExistence type="inferred from homology"/>
<dbReference type="SUPFAM" id="SSF53271">
    <property type="entry name" value="PRTase-like"/>
    <property type="match status" value="1"/>
</dbReference>
<gene>
    <name evidence="4" type="ORF">EDF64_10241</name>
</gene>
<feature type="domain" description="Phosphoribosyltransferase" evidence="3">
    <location>
        <begin position="197"/>
        <end position="239"/>
    </location>
</feature>
<evidence type="ECO:0000313" key="5">
    <source>
        <dbReference type="Proteomes" id="UP000295764"/>
    </source>
</evidence>
<keyword evidence="4" id="KW-0328">Glycosyltransferase</keyword>
<comment type="caution">
    <text evidence="4">The sequence shown here is derived from an EMBL/GenBank/DDBJ whole genome shotgun (WGS) entry which is preliminary data.</text>
</comment>
<feature type="region of interest" description="Disordered" evidence="2">
    <location>
        <begin position="142"/>
        <end position="186"/>
    </location>
</feature>
<dbReference type="EMBL" id="SNVW01000002">
    <property type="protein sequence ID" value="TDN45632.1"/>
    <property type="molecule type" value="Genomic_DNA"/>
</dbReference>
<organism evidence="4 5">
    <name type="scientific">Curtobacterium flaccumfaciens</name>
    <dbReference type="NCBI Taxonomy" id="2035"/>
    <lineage>
        <taxon>Bacteria</taxon>
        <taxon>Bacillati</taxon>
        <taxon>Actinomycetota</taxon>
        <taxon>Actinomycetes</taxon>
        <taxon>Micrococcales</taxon>
        <taxon>Microbacteriaceae</taxon>
        <taxon>Curtobacterium</taxon>
    </lineage>
</organism>
<dbReference type="InterPro" id="IPR000836">
    <property type="entry name" value="PRTase_dom"/>
</dbReference>
<dbReference type="Pfam" id="PF00156">
    <property type="entry name" value="Pribosyltran"/>
    <property type="match status" value="1"/>
</dbReference>
<dbReference type="Gene3D" id="3.40.50.2020">
    <property type="match status" value="1"/>
</dbReference>
<feature type="compositionally biased region" description="Pro residues" evidence="2">
    <location>
        <begin position="158"/>
        <end position="172"/>
    </location>
</feature>
<comment type="similarity">
    <text evidence="1">Belongs to the ComF/GntX family.</text>
</comment>
<evidence type="ECO:0000259" key="3">
    <source>
        <dbReference type="Pfam" id="PF00156"/>
    </source>
</evidence>
<dbReference type="InterPro" id="IPR051910">
    <property type="entry name" value="ComF/GntX_DNA_util-trans"/>
</dbReference>
<sequence length="243" mass="25172">MDVTTTERGWQDAVLAVLGLVLPVACAGCGAADRALCVACRTALDHEPRRVRLVAGVRLDAGFEYGGLVRTVLLELKLRGRVDLARPLGARFGALVLSALAEAPAGTLLLRVPPSPQGARRRGFDPVVLLLARGGVRRPRALRRVRRPRAGARGQDPGPGPGSAPGPAPGPVPRAGHGQKERSAVERVAATVGTLRAVGVADRDVVVVDDVVTTGVTMAEAVRAVRAAGGRVVRCVAVASVDE</sequence>
<dbReference type="AlphaFoldDB" id="A0A4V3BL82"/>
<accession>A0A4V3BL82</accession>
<evidence type="ECO:0000256" key="1">
    <source>
        <dbReference type="ARBA" id="ARBA00008007"/>
    </source>
</evidence>
<keyword evidence="4" id="KW-0808">Transferase</keyword>
<dbReference type="Proteomes" id="UP000295764">
    <property type="component" value="Unassembled WGS sequence"/>
</dbReference>
<dbReference type="PANTHER" id="PTHR47505:SF1">
    <property type="entry name" value="DNA UTILIZATION PROTEIN YHGH"/>
    <property type="match status" value="1"/>
</dbReference>
<protein>
    <submittedName>
        <fullName evidence="4">Putative amidophosphoribosyltransferase</fullName>
    </submittedName>
</protein>
<evidence type="ECO:0000313" key="4">
    <source>
        <dbReference type="EMBL" id="TDN45632.1"/>
    </source>
</evidence>
<reference evidence="4 5" key="1">
    <citation type="submission" date="2019-03" db="EMBL/GenBank/DDBJ databases">
        <title>Genomic analyses of the natural microbiome of Caenorhabditis elegans.</title>
        <authorList>
            <person name="Samuel B."/>
        </authorList>
    </citation>
    <scope>NUCLEOTIDE SEQUENCE [LARGE SCALE GENOMIC DNA]</scope>
    <source>
        <strain evidence="4 5">JUb65</strain>
    </source>
</reference>
<dbReference type="InterPro" id="IPR029057">
    <property type="entry name" value="PRTase-like"/>
</dbReference>
<dbReference type="GO" id="GO:0016757">
    <property type="term" value="F:glycosyltransferase activity"/>
    <property type="evidence" value="ECO:0007669"/>
    <property type="project" value="UniProtKB-KW"/>
</dbReference>
<evidence type="ECO:0000256" key="2">
    <source>
        <dbReference type="SAM" id="MobiDB-lite"/>
    </source>
</evidence>
<name>A0A4V3BL82_9MICO</name>
<dbReference type="PANTHER" id="PTHR47505">
    <property type="entry name" value="DNA UTILIZATION PROTEIN YHGH"/>
    <property type="match status" value="1"/>
</dbReference>